<dbReference type="RefSeq" id="XP_008082471.1">
    <property type="nucleotide sequence ID" value="XM_008084280.1"/>
</dbReference>
<dbReference type="GO" id="GO:0005975">
    <property type="term" value="P:carbohydrate metabolic process"/>
    <property type="evidence" value="ECO:0007669"/>
    <property type="project" value="InterPro"/>
</dbReference>
<feature type="domain" description="WSC" evidence="16">
    <location>
        <begin position="1331"/>
        <end position="1423"/>
    </location>
</feature>
<dbReference type="EC" id="2.1.1.233" evidence="6"/>
<dbReference type="Gene3D" id="3.40.50.150">
    <property type="entry name" value="Vaccinia Virus protein VP39"/>
    <property type="match status" value="1"/>
</dbReference>
<dbReference type="Pfam" id="PF04072">
    <property type="entry name" value="LCM"/>
    <property type="match status" value="1"/>
</dbReference>
<dbReference type="InterPro" id="IPR002889">
    <property type="entry name" value="WSC_carb-bd"/>
</dbReference>
<evidence type="ECO:0000313" key="19">
    <source>
        <dbReference type="Proteomes" id="UP000016922"/>
    </source>
</evidence>
<dbReference type="EC" id="3.2.1.6" evidence="5"/>
<dbReference type="Pfam" id="PF26113">
    <property type="entry name" value="GH16_XgeA"/>
    <property type="match status" value="1"/>
</dbReference>
<feature type="region of interest" description="Disordered" evidence="15">
    <location>
        <begin position="785"/>
        <end position="893"/>
    </location>
</feature>
<dbReference type="SUPFAM" id="SSF53335">
    <property type="entry name" value="S-adenosyl-L-methionine-dependent methyltransferases"/>
    <property type="match status" value="1"/>
</dbReference>
<feature type="domain" description="WSC" evidence="16">
    <location>
        <begin position="914"/>
        <end position="1002"/>
    </location>
</feature>
<gene>
    <name evidence="18" type="ORF">GLAREA_04027</name>
</gene>
<feature type="compositionally biased region" description="Polar residues" evidence="15">
    <location>
        <begin position="863"/>
        <end position="872"/>
    </location>
</feature>
<dbReference type="eggNOG" id="KOG2918">
    <property type="taxonomic scope" value="Eukaryota"/>
</dbReference>
<feature type="domain" description="WSC" evidence="16">
    <location>
        <begin position="1466"/>
        <end position="1553"/>
    </location>
</feature>
<feature type="compositionally biased region" description="Polar residues" evidence="15">
    <location>
        <begin position="785"/>
        <end position="812"/>
    </location>
</feature>
<dbReference type="InterPro" id="IPR013320">
    <property type="entry name" value="ConA-like_dom_sf"/>
</dbReference>
<protein>
    <recommendedName>
        <fullName evidence="7">Leucine carboxyl methyltransferase 1</fullName>
        <ecNumber evidence="6">2.1.1.233</ecNumber>
        <ecNumber evidence="5">3.2.1.6</ecNumber>
    </recommendedName>
    <alternativeName>
        <fullName evidence="13">Protein phosphatase methyltransferase 1</fullName>
    </alternativeName>
    <alternativeName>
        <fullName evidence="14">[Phosphatase 2A protein]-leucine-carboxy methyltransferase 1</fullName>
    </alternativeName>
</protein>
<keyword evidence="19" id="KW-1185">Reference proteome</keyword>
<keyword evidence="11" id="KW-0378">Hydrolase</keyword>
<evidence type="ECO:0000256" key="4">
    <source>
        <dbReference type="ARBA" id="ARBA00010703"/>
    </source>
</evidence>
<dbReference type="KEGG" id="glz:GLAREA_04027"/>
<accession>S3CZL2</accession>
<dbReference type="SMART" id="SM00321">
    <property type="entry name" value="WSC"/>
    <property type="match status" value="4"/>
</dbReference>
<evidence type="ECO:0000256" key="6">
    <source>
        <dbReference type="ARBA" id="ARBA00012834"/>
    </source>
</evidence>
<dbReference type="Proteomes" id="UP000016922">
    <property type="component" value="Unassembled WGS sequence"/>
</dbReference>
<dbReference type="OrthoDB" id="203237at2759"/>
<dbReference type="CDD" id="cd02181">
    <property type="entry name" value="GH16_fungal_Lam16A_glucanase"/>
    <property type="match status" value="1"/>
</dbReference>
<dbReference type="InterPro" id="IPR007213">
    <property type="entry name" value="Ppm1/Ppm2/Tcmp"/>
</dbReference>
<evidence type="ECO:0000256" key="5">
    <source>
        <dbReference type="ARBA" id="ARBA00012599"/>
    </source>
</evidence>
<keyword evidence="12" id="KW-0326">Glycosidase</keyword>
<reference evidence="18 19" key="1">
    <citation type="journal article" date="2013" name="BMC Genomics">
        <title>Genomics-driven discovery of the pneumocandin biosynthetic gene cluster in the fungus Glarea lozoyensis.</title>
        <authorList>
            <person name="Chen L."/>
            <person name="Yue Q."/>
            <person name="Zhang X."/>
            <person name="Xiang M."/>
            <person name="Wang C."/>
            <person name="Li S."/>
            <person name="Che Y."/>
            <person name="Ortiz-Lopez F.J."/>
            <person name="Bills G.F."/>
            <person name="Liu X."/>
            <person name="An Z."/>
        </authorList>
    </citation>
    <scope>NUCLEOTIDE SEQUENCE [LARGE SCALE GENOMIC DNA]</scope>
    <source>
        <strain evidence="19">ATCC 20868 / MF5171</strain>
    </source>
</reference>
<evidence type="ECO:0000256" key="13">
    <source>
        <dbReference type="ARBA" id="ARBA00029681"/>
    </source>
</evidence>
<dbReference type="FunFam" id="2.60.120.200:FF:000114">
    <property type="entry name" value="Probable endo-1,3(4)-beta-glucanase NFIA_089530"/>
    <property type="match status" value="1"/>
</dbReference>
<comment type="similarity">
    <text evidence="4">Belongs to the methyltransferase superfamily. LCMT family.</text>
</comment>
<name>S3CZL2_GLAL2</name>
<dbReference type="PANTHER" id="PTHR13600:SF21">
    <property type="entry name" value="LEUCINE CARBOXYL METHYLTRANSFERASE 1"/>
    <property type="match status" value="1"/>
</dbReference>
<feature type="compositionally biased region" description="Low complexity" evidence="15">
    <location>
        <begin position="881"/>
        <end position="892"/>
    </location>
</feature>
<comment type="similarity">
    <text evidence="3">Belongs to the glycosyl hydrolase 16 family.</text>
</comment>
<dbReference type="SUPFAM" id="SSF49899">
    <property type="entry name" value="Concanavalin A-like lectins/glucanases"/>
    <property type="match status" value="1"/>
</dbReference>
<evidence type="ECO:0000256" key="8">
    <source>
        <dbReference type="ARBA" id="ARBA00022603"/>
    </source>
</evidence>
<evidence type="ECO:0000256" key="3">
    <source>
        <dbReference type="ARBA" id="ARBA00006865"/>
    </source>
</evidence>
<dbReference type="STRING" id="1116229.S3CZL2"/>
<feature type="compositionally biased region" description="Polar residues" evidence="15">
    <location>
        <begin position="846"/>
        <end position="856"/>
    </location>
</feature>
<dbReference type="InterPro" id="IPR000757">
    <property type="entry name" value="Beta-glucanase-like"/>
</dbReference>
<dbReference type="PROSITE" id="PS51212">
    <property type="entry name" value="WSC"/>
    <property type="match status" value="5"/>
</dbReference>
<evidence type="ECO:0000256" key="11">
    <source>
        <dbReference type="ARBA" id="ARBA00022801"/>
    </source>
</evidence>
<keyword evidence="10" id="KW-0949">S-adenosyl-L-methionine</keyword>
<dbReference type="Gene3D" id="2.60.120.200">
    <property type="match status" value="1"/>
</dbReference>
<dbReference type="GO" id="GO:0032259">
    <property type="term" value="P:methylation"/>
    <property type="evidence" value="ECO:0007669"/>
    <property type="project" value="UniProtKB-KW"/>
</dbReference>
<dbReference type="InterPro" id="IPR016651">
    <property type="entry name" value="LCMT1"/>
</dbReference>
<keyword evidence="9 18" id="KW-0808">Transferase</keyword>
<feature type="domain" description="GH16" evidence="17">
    <location>
        <begin position="362"/>
        <end position="604"/>
    </location>
</feature>
<evidence type="ECO:0000256" key="2">
    <source>
        <dbReference type="ARBA" id="ARBA00000724"/>
    </source>
</evidence>
<dbReference type="EMBL" id="KE145363">
    <property type="protein sequence ID" value="EPE31060.1"/>
    <property type="molecule type" value="Genomic_DNA"/>
</dbReference>
<dbReference type="GO" id="GO:0018423">
    <property type="term" value="F:protein C-terminal leucine carboxyl O-methyltransferase activity"/>
    <property type="evidence" value="ECO:0007669"/>
    <property type="project" value="UniProtKB-EC"/>
</dbReference>
<comment type="catalytic activity">
    <reaction evidence="2">
        <text>[phosphatase 2A protein]-C-terminal L-leucine + S-adenosyl-L-methionine = [phosphatase 2A protein]-C-terminal L-leucine methyl ester + S-adenosyl-L-homocysteine</text>
        <dbReference type="Rhea" id="RHEA:48544"/>
        <dbReference type="Rhea" id="RHEA-COMP:12134"/>
        <dbReference type="Rhea" id="RHEA-COMP:12135"/>
        <dbReference type="ChEBI" id="CHEBI:57856"/>
        <dbReference type="ChEBI" id="CHEBI:59789"/>
        <dbReference type="ChEBI" id="CHEBI:90516"/>
        <dbReference type="ChEBI" id="CHEBI:90517"/>
        <dbReference type="EC" id="2.1.1.233"/>
    </reaction>
</comment>
<evidence type="ECO:0000256" key="1">
    <source>
        <dbReference type="ARBA" id="ARBA00000124"/>
    </source>
</evidence>
<keyword evidence="8 18" id="KW-0489">Methyltransferase</keyword>
<organism evidence="18 19">
    <name type="scientific">Glarea lozoyensis (strain ATCC 20868 / MF5171)</name>
    <dbReference type="NCBI Taxonomy" id="1116229"/>
    <lineage>
        <taxon>Eukaryota</taxon>
        <taxon>Fungi</taxon>
        <taxon>Dikarya</taxon>
        <taxon>Ascomycota</taxon>
        <taxon>Pezizomycotina</taxon>
        <taxon>Leotiomycetes</taxon>
        <taxon>Helotiales</taxon>
        <taxon>Helotiaceae</taxon>
        <taxon>Glarea</taxon>
    </lineage>
</organism>
<feature type="domain" description="WSC" evidence="16">
    <location>
        <begin position="1158"/>
        <end position="1246"/>
    </location>
</feature>
<dbReference type="InterPro" id="IPR029063">
    <property type="entry name" value="SAM-dependent_MTases_sf"/>
</dbReference>
<evidence type="ECO:0000256" key="12">
    <source>
        <dbReference type="ARBA" id="ARBA00023295"/>
    </source>
</evidence>
<evidence type="ECO:0000256" key="14">
    <source>
        <dbReference type="ARBA" id="ARBA00032526"/>
    </source>
</evidence>
<feature type="region of interest" description="Disordered" evidence="15">
    <location>
        <begin position="1"/>
        <end position="33"/>
    </location>
</feature>
<comment type="catalytic activity">
    <reaction evidence="1">
        <text>Endohydrolysis of (1-&gt;3)- or (1-&gt;4)-linkages in beta-D-glucans when the glucose residue whose reducing group is involved in the linkage to be hydrolyzed is itself substituted at C-3.</text>
        <dbReference type="EC" id="3.2.1.6"/>
    </reaction>
</comment>
<evidence type="ECO:0000256" key="10">
    <source>
        <dbReference type="ARBA" id="ARBA00022691"/>
    </source>
</evidence>
<evidence type="ECO:0000313" key="18">
    <source>
        <dbReference type="EMBL" id="EPE31060.1"/>
    </source>
</evidence>
<evidence type="ECO:0000256" key="7">
    <source>
        <dbReference type="ARBA" id="ARBA00017497"/>
    </source>
</evidence>
<proteinExistence type="inferred from homology"/>
<evidence type="ECO:0000256" key="9">
    <source>
        <dbReference type="ARBA" id="ARBA00022679"/>
    </source>
</evidence>
<dbReference type="PROSITE" id="PS51762">
    <property type="entry name" value="GH16_2"/>
    <property type="match status" value="1"/>
</dbReference>
<evidence type="ECO:0000259" key="17">
    <source>
        <dbReference type="PROSITE" id="PS51762"/>
    </source>
</evidence>
<dbReference type="GeneID" id="19463082"/>
<feature type="domain" description="WSC" evidence="16">
    <location>
        <begin position="1041"/>
        <end position="1132"/>
    </location>
</feature>
<dbReference type="HOGENOM" id="CLU_239473_0_0_1"/>
<evidence type="ECO:0000259" key="16">
    <source>
        <dbReference type="PROSITE" id="PS51212"/>
    </source>
</evidence>
<evidence type="ECO:0000256" key="15">
    <source>
        <dbReference type="SAM" id="MobiDB-lite"/>
    </source>
</evidence>
<dbReference type="PANTHER" id="PTHR13600">
    <property type="entry name" value="LEUCINE CARBOXYL METHYLTRANSFERASE"/>
    <property type="match status" value="1"/>
</dbReference>
<dbReference type="Pfam" id="PF01822">
    <property type="entry name" value="WSC"/>
    <property type="match status" value="5"/>
</dbReference>
<dbReference type="GO" id="GO:0052861">
    <property type="term" value="F:endo-1,3(4)-beta-glucanase activity"/>
    <property type="evidence" value="ECO:0007669"/>
    <property type="project" value="UniProtKB-EC"/>
</dbReference>
<sequence length="1748" mass="188021">MSASGIPNLLSLRGGPRLRGGRDRGGGRDAAGSTALNRNDLAIQSTDTDAAVSRLSAVSMGYLNDPFAALFVNGPPTRRLPIINRGTYTRTTALDILIDAFISQDPSEAENPSPNRQIVSLGAGTDTRYFRLRANNQHHKLIYHEFDFPSVSNRKLQLAGSNEHILGQDKNLRLFNQKAGNPVDGREEGQWGFALADKGDDVRFCCHPLDLRRLPYNPTMKALDYFQGLRSDLPTLVISECCLCYLEDDNARGVMDWFAQRISSFGIVLYEPIGIDSAFGQMMVSNLAARNITMPTVEVYKNLADQKERISAVLGKNDDDNGSSEAQTIERIWEQWVMPEEKERVDSLEGLDEIEEWQMLARHYALQPDPTNGFVSYISATEASNLGLAGITRSGAAYMGVDYKTQLSPGGPGRKSVRVTSKKSWTRGLFIADIAHMPGGICGTWPAFWSFGPNWPSSGEIDIIEGVNSQKTNSMALHTSPNCVMNSVPQLGITQTSNCDGTTNYNAGCGTLSKSTKSYGKGFNAAGGGVYAMEWTSGAIKIWFFSRSSIPSNIKSGNPSPASWGTPQANFQGCNIDQHFKSHNLVFDITFCGDWAANVWQNDDTCKSLAGSCQDYVAANPSAFKDAYWSINSVKVYTSPQSYFPVSFAAVQNDNDTLGQPVPEFTGDQDLSLTPNEEDCAPEDSNIELPMSSKGMFGTSAAANPPAEVIDSEPSFQYPYSFNPTYNTSANSSIPEATALSTSVSVAPSTIEVRASDSVQSPSASLNATLVSQALNTEDLSQAKGTSTDVSAQNSLQTSTVSSVTPFESIINTDEPANLDGIPNEPTISQRALAEESQAAREGAKTITSESNTRPTITKAIQPETTSKTSPSRYPLDRKNSSSVVPMLSPSSNGTSSLAATPALFASFPPQPNDLVYLGCFTVDESNLKVEWDSQWAYTEACWNTCYDLSKPYSALSGTKCLCGVTGDLGIISSNSQCDTPCPGNTMTACGGNDTQSSVSTVGRRDVLEQHNIITLYQNNMKPPMPWTVNANDNLSRDEIEYLYEGCWFLEINDPPNFELRYQLPDMTRSLCLDACQDYAYFGLYWDECYCGRYIPAQEEHTCTFQCLGDPTTQCGGLSASMGTALSVYRNPRHRSVDAADPIITIDLPSNATQTIAEFTSIGCYSSNAGVTNFKLNYESFAMTHELCFSQCPSSLLAGIYSTGCYCGTSDSLPDLAANGSCNQPCPGNTQTNCGGNANGISLSLFKRRVVGGIPSRKRDLAPLRIGQLEPASAMLSKRRQLPVIAPTVSSGLPQTSTTSSTPSPFLHAATVDLPSKNMGAHALDTYDGGDPSSLGCYPVSTEGLEPTFNALFESPNMTQPLCTNACRGFFYAGVVYSKCYGGRSFDLQRSPQIPCTWPCPGDKTNTSFCGGTNGSVILMSLLITGQESWPETSNTGEDGVERQDLTGPLLGRQLHEHQSAQAGASFAVRGCFPFPSTGFNWAGSNWAMDHEACATTCKSQNMAWAGIHAADCYCATAISDPPILDSHCDSMCANDASQTCGGTTYPALTVLQISRGENTQPDTSTGQSIPTLTHAGTSTIGGKFGGIFNIYLGHSEESPISTTCYTCTQAISISVSTTTTTEECSEKTSTLTATAIPIQTSTHNNTTHVRQDRKKFDAATLDVNAVANTTSHVVVKSTSKITKTDVKTPTTTIPPITSTRSPAVKTEGTDWIDGKSIISSAGFRGLQAEFGMVAFWAVLGFVLGLAL</sequence>